<dbReference type="Gene3D" id="3.50.50.60">
    <property type="entry name" value="FAD/NAD(P)-binding domain"/>
    <property type="match status" value="1"/>
</dbReference>
<dbReference type="EMBL" id="BLSB01000086">
    <property type="protein sequence ID" value="GFP35356.1"/>
    <property type="molecule type" value="Genomic_DNA"/>
</dbReference>
<accession>A0A6V8PWA8</accession>
<evidence type="ECO:0000313" key="1">
    <source>
        <dbReference type="EMBL" id="GFP35356.1"/>
    </source>
</evidence>
<gene>
    <name evidence="1" type="ORF">HKBW3S43_01148</name>
</gene>
<name>A0A6V8PWA8_9ACTN</name>
<proteinExistence type="predicted"/>
<organism evidence="1 2">
    <name type="scientific">Candidatus Hakubella thermalkaliphila</name>
    <dbReference type="NCBI Taxonomy" id="2754717"/>
    <lineage>
        <taxon>Bacteria</taxon>
        <taxon>Bacillati</taxon>
        <taxon>Actinomycetota</taxon>
        <taxon>Actinomycetota incertae sedis</taxon>
        <taxon>Candidatus Hakubellales</taxon>
        <taxon>Candidatus Hakubellaceae</taxon>
        <taxon>Candidatus Hakubella</taxon>
    </lineage>
</organism>
<evidence type="ECO:0000313" key="2">
    <source>
        <dbReference type="Proteomes" id="UP000576480"/>
    </source>
</evidence>
<dbReference type="Proteomes" id="UP000576480">
    <property type="component" value="Unassembled WGS sequence"/>
</dbReference>
<dbReference type="AlphaFoldDB" id="A0A6V8PWA8"/>
<comment type="caution">
    <text evidence="1">The sequence shown here is derived from an EMBL/GenBank/DDBJ whole genome shotgun (WGS) entry which is preliminary data.</text>
</comment>
<reference evidence="1 2" key="1">
    <citation type="journal article" date="2020" name="Front. Microbiol.">
        <title>Single-cell genomics of novel Actinobacteria with the Wood-Ljungdahl pathway discovered in a serpentinizing system.</title>
        <authorList>
            <person name="Merino N."/>
            <person name="Kawai M."/>
            <person name="Boyd E.S."/>
            <person name="Colman D.R."/>
            <person name="McGlynn S.E."/>
            <person name="Nealson K.H."/>
            <person name="Kurokawa K."/>
            <person name="Hongoh Y."/>
        </authorList>
    </citation>
    <scope>NUCLEOTIDE SEQUENCE [LARGE SCALE GENOMIC DNA]</scope>
    <source>
        <strain evidence="1 2">S43</strain>
    </source>
</reference>
<protein>
    <submittedName>
        <fullName evidence="1">Glycerol-3-phosphate dehydrogenase</fullName>
    </submittedName>
</protein>
<sequence length="112" mass="12322">MEIPQEDGELMPQKGQELVPGVRHARTRGIFAVARPLIAKGAALNGREVSRTFECFDHARDGVENFVTISGGKTTSARAMAEKVSDVICNKLGIDVPCRTREVVLASYREFF</sequence>
<dbReference type="InterPro" id="IPR036188">
    <property type="entry name" value="FAD/NAD-bd_sf"/>
</dbReference>